<dbReference type="AlphaFoldDB" id="A0AAV9Q5K3"/>
<keyword evidence="2" id="KW-1185">Reference proteome</keyword>
<comment type="caution">
    <text evidence="1">The sequence shown here is derived from an EMBL/GenBank/DDBJ whole genome shotgun (WGS) entry which is preliminary data.</text>
</comment>
<evidence type="ECO:0000313" key="2">
    <source>
        <dbReference type="Proteomes" id="UP001345827"/>
    </source>
</evidence>
<protein>
    <submittedName>
        <fullName evidence="1">Uncharacterized protein</fullName>
    </submittedName>
</protein>
<accession>A0AAV9Q5K3</accession>
<name>A0AAV9Q5K3_9PEZI</name>
<dbReference type="Gene3D" id="2.170.16.10">
    <property type="entry name" value="Hedgehog/Intein (Hint) domain"/>
    <property type="match status" value="1"/>
</dbReference>
<reference evidence="1 2" key="1">
    <citation type="submission" date="2023-06" db="EMBL/GenBank/DDBJ databases">
        <title>Black Yeasts Isolated from many extreme environments.</title>
        <authorList>
            <person name="Coleine C."/>
            <person name="Stajich J.E."/>
            <person name="Selbmann L."/>
        </authorList>
    </citation>
    <scope>NUCLEOTIDE SEQUENCE [LARGE SCALE GENOMIC DNA]</scope>
    <source>
        <strain evidence="1 2">CCFEE 5887</strain>
    </source>
</reference>
<organism evidence="1 2">
    <name type="scientific">Vermiconidia calcicola</name>
    <dbReference type="NCBI Taxonomy" id="1690605"/>
    <lineage>
        <taxon>Eukaryota</taxon>
        <taxon>Fungi</taxon>
        <taxon>Dikarya</taxon>
        <taxon>Ascomycota</taxon>
        <taxon>Pezizomycotina</taxon>
        <taxon>Dothideomycetes</taxon>
        <taxon>Dothideomycetidae</taxon>
        <taxon>Mycosphaerellales</taxon>
        <taxon>Extremaceae</taxon>
        <taxon>Vermiconidia</taxon>
    </lineage>
</organism>
<dbReference type="SUPFAM" id="SSF51294">
    <property type="entry name" value="Hedgehog/intein (Hint) domain"/>
    <property type="match status" value="1"/>
</dbReference>
<dbReference type="GO" id="GO:0016539">
    <property type="term" value="P:intein-mediated protein splicing"/>
    <property type="evidence" value="ECO:0007669"/>
    <property type="project" value="InterPro"/>
</dbReference>
<evidence type="ECO:0000313" key="1">
    <source>
        <dbReference type="EMBL" id="KAK5535806.1"/>
    </source>
</evidence>
<dbReference type="InterPro" id="IPR006141">
    <property type="entry name" value="Intein_N"/>
</dbReference>
<dbReference type="EMBL" id="JAXLQG010000009">
    <property type="protein sequence ID" value="KAK5535806.1"/>
    <property type="molecule type" value="Genomic_DNA"/>
</dbReference>
<sequence length="824" mass="90356">MSDIDPQKYPLVFDVFAGYDPSLFRNVLSSDTDTNFPADIASHDVASHGRVFFSNVPDDSGTLSSDDPLKDLILRMFSETQKISSQARGYNTHPVVKMIVNFIQKNQTWQWKKGTVKQIMFPNINEADSPNDFKAFGLDDKPLRSGGEALTVKALYNGGGGNRDNFLVDRFNTQITSLNRYIDRNATSLYVSYFREAYGLTPSRQAVTTYGKLLLSPAYRQLKRAQLASPTPAWPNPDLEIYTHFVKLLACGATPTDIGFIYSVMCFQEPQIDPAAFPNITPSTWTSYRGWISSGLLDYGDLNGQNLTAHYTEHKPLLAYDKRYLADQYAEARGYWRNRPSSCCFLGDTLVVLGDGKTASKISELQEGVEVLSSVCAQDSTTQPRKVAFVSRPARAGRTMYSYKALPGITFTETHPFVVRNTTAKPLLSFVDADIASALNPTWQALRTSNITADALQTSPDIAGQEVVYDLVFGDMPENVAGPTTYFVQSSNGQQLETASEAPLISWFPHAARFYNSLIGFLTTLGADFNALSTFLKSDQVCCQIQLQETSLAAARLFPLAVAPTSPVTLQTLLGQATVSQRQPTADFLELLVSLLDRSINHEIHSGWMYVSDRSEPRLQQVLQLQLHSLSFLSESPAWAPECGKLHYAVTVNGNTLAKDSVPAERQGDLFWSFHVPLVLPNAHTGSALTSDLPDPPAEPPPFQVEVELIPIAEKPSSGPLISNATMSGQGPVWRDAPAKLLLGGLQNPTDTANGVFASLDLDIRIGYAPRPGLDSSDDQNDASGSTWGEKSQNKFAVCLAKVFAQWLMSASTDPNHVPALPKS</sequence>
<proteinExistence type="predicted"/>
<dbReference type="PROSITE" id="PS50817">
    <property type="entry name" value="INTEIN_N_TER"/>
    <property type="match status" value="1"/>
</dbReference>
<dbReference type="InterPro" id="IPR036844">
    <property type="entry name" value="Hint_dom_sf"/>
</dbReference>
<gene>
    <name evidence="1" type="ORF">LTR25_005708</name>
</gene>
<dbReference type="Proteomes" id="UP001345827">
    <property type="component" value="Unassembled WGS sequence"/>
</dbReference>